<protein>
    <submittedName>
        <fullName evidence="2">Uncharacterized protein</fullName>
    </submittedName>
</protein>
<dbReference type="Proteomes" id="UP001286313">
    <property type="component" value="Unassembled WGS sequence"/>
</dbReference>
<sequence length="129" mass="14057">MGKGVCGDRMGRDVGRCRRWCGAGGGGVGQEEVWGKGMEGGDTWFTGCRITDDRRAKQSQQLEGRNMCEEGFWDRSHQPLLSHAVPYPCPPLLINLSPTLPPLINPPPPSPAPTHLTSSRQTMRTMSGP</sequence>
<comment type="caution">
    <text evidence="2">The sequence shown here is derived from an EMBL/GenBank/DDBJ whole genome shotgun (WGS) entry which is preliminary data.</text>
</comment>
<evidence type="ECO:0000313" key="3">
    <source>
        <dbReference type="Proteomes" id="UP001286313"/>
    </source>
</evidence>
<dbReference type="EMBL" id="JAWQEG010007787">
    <property type="protein sequence ID" value="KAK3851669.1"/>
    <property type="molecule type" value="Genomic_DNA"/>
</dbReference>
<name>A0AAE1EGN5_PETCI</name>
<organism evidence="2 3">
    <name type="scientific">Petrolisthes cinctipes</name>
    <name type="common">Flat porcelain crab</name>
    <dbReference type="NCBI Taxonomy" id="88211"/>
    <lineage>
        <taxon>Eukaryota</taxon>
        <taxon>Metazoa</taxon>
        <taxon>Ecdysozoa</taxon>
        <taxon>Arthropoda</taxon>
        <taxon>Crustacea</taxon>
        <taxon>Multicrustacea</taxon>
        <taxon>Malacostraca</taxon>
        <taxon>Eumalacostraca</taxon>
        <taxon>Eucarida</taxon>
        <taxon>Decapoda</taxon>
        <taxon>Pleocyemata</taxon>
        <taxon>Anomura</taxon>
        <taxon>Galatheoidea</taxon>
        <taxon>Porcellanidae</taxon>
        <taxon>Petrolisthes</taxon>
    </lineage>
</organism>
<feature type="compositionally biased region" description="Polar residues" evidence="1">
    <location>
        <begin position="115"/>
        <end position="129"/>
    </location>
</feature>
<proteinExistence type="predicted"/>
<feature type="region of interest" description="Disordered" evidence="1">
    <location>
        <begin position="98"/>
        <end position="129"/>
    </location>
</feature>
<accession>A0AAE1EGN5</accession>
<evidence type="ECO:0000313" key="2">
    <source>
        <dbReference type="EMBL" id="KAK3851669.1"/>
    </source>
</evidence>
<evidence type="ECO:0000256" key="1">
    <source>
        <dbReference type="SAM" id="MobiDB-lite"/>
    </source>
</evidence>
<feature type="compositionally biased region" description="Pro residues" evidence="1">
    <location>
        <begin position="99"/>
        <end position="112"/>
    </location>
</feature>
<gene>
    <name evidence="2" type="ORF">Pcinc_041699</name>
</gene>
<keyword evidence="3" id="KW-1185">Reference proteome</keyword>
<dbReference type="AlphaFoldDB" id="A0AAE1EGN5"/>
<reference evidence="2" key="1">
    <citation type="submission" date="2023-10" db="EMBL/GenBank/DDBJ databases">
        <title>Genome assemblies of two species of porcelain crab, Petrolisthes cinctipes and Petrolisthes manimaculis (Anomura: Porcellanidae).</title>
        <authorList>
            <person name="Angst P."/>
        </authorList>
    </citation>
    <scope>NUCLEOTIDE SEQUENCE</scope>
    <source>
        <strain evidence="2">PB745_01</strain>
        <tissue evidence="2">Gill</tissue>
    </source>
</reference>